<dbReference type="InterPro" id="IPR005119">
    <property type="entry name" value="LysR_subst-bd"/>
</dbReference>
<dbReference type="Proteomes" id="UP000528457">
    <property type="component" value="Unassembled WGS sequence"/>
</dbReference>
<proteinExistence type="inferred from homology"/>
<protein>
    <submittedName>
        <fullName evidence="6">DNA-binding transcriptional LysR family regulator</fullName>
    </submittedName>
</protein>
<keyword evidence="2" id="KW-0805">Transcription regulation</keyword>
<evidence type="ECO:0000313" key="6">
    <source>
        <dbReference type="EMBL" id="MBB6521527.1"/>
    </source>
</evidence>
<dbReference type="GO" id="GO:0000976">
    <property type="term" value="F:transcription cis-regulatory region binding"/>
    <property type="evidence" value="ECO:0007669"/>
    <property type="project" value="TreeGrafter"/>
</dbReference>
<evidence type="ECO:0000259" key="5">
    <source>
        <dbReference type="PROSITE" id="PS50931"/>
    </source>
</evidence>
<dbReference type="PROSITE" id="PS50931">
    <property type="entry name" value="HTH_LYSR"/>
    <property type="match status" value="1"/>
</dbReference>
<evidence type="ECO:0000256" key="3">
    <source>
        <dbReference type="ARBA" id="ARBA00023125"/>
    </source>
</evidence>
<accession>A0A7X0JSV5</accession>
<dbReference type="Pfam" id="PF03466">
    <property type="entry name" value="LysR_substrate"/>
    <property type="match status" value="1"/>
</dbReference>
<dbReference type="FunCoup" id="A0A7X0JSV5">
    <property type="interactions" value="85"/>
</dbReference>
<dbReference type="InterPro" id="IPR036388">
    <property type="entry name" value="WH-like_DNA-bd_sf"/>
</dbReference>
<name>A0A7X0JSV5_9GAMM</name>
<dbReference type="SUPFAM" id="SSF53850">
    <property type="entry name" value="Periplasmic binding protein-like II"/>
    <property type="match status" value="1"/>
</dbReference>
<dbReference type="Pfam" id="PF00126">
    <property type="entry name" value="HTH_1"/>
    <property type="match status" value="1"/>
</dbReference>
<evidence type="ECO:0000313" key="7">
    <source>
        <dbReference type="Proteomes" id="UP000528457"/>
    </source>
</evidence>
<keyword evidence="4" id="KW-0804">Transcription</keyword>
<dbReference type="Gene3D" id="3.40.190.10">
    <property type="entry name" value="Periplasmic binding protein-like II"/>
    <property type="match status" value="2"/>
</dbReference>
<organism evidence="6 7">
    <name type="scientific">Pseudoteredinibacter isoporae</name>
    <dbReference type="NCBI Taxonomy" id="570281"/>
    <lineage>
        <taxon>Bacteria</taxon>
        <taxon>Pseudomonadati</taxon>
        <taxon>Pseudomonadota</taxon>
        <taxon>Gammaproteobacteria</taxon>
        <taxon>Cellvibrionales</taxon>
        <taxon>Cellvibrionaceae</taxon>
        <taxon>Pseudoteredinibacter</taxon>
    </lineage>
</organism>
<dbReference type="AlphaFoldDB" id="A0A7X0JSV5"/>
<evidence type="ECO:0000256" key="2">
    <source>
        <dbReference type="ARBA" id="ARBA00023015"/>
    </source>
</evidence>
<evidence type="ECO:0000256" key="4">
    <source>
        <dbReference type="ARBA" id="ARBA00023163"/>
    </source>
</evidence>
<keyword evidence="3 6" id="KW-0238">DNA-binding</keyword>
<comment type="caution">
    <text evidence="6">The sequence shown here is derived from an EMBL/GenBank/DDBJ whole genome shotgun (WGS) entry which is preliminary data.</text>
</comment>
<sequence>MKPILNLEVLEVLDAIERRGSFAKAAEELDRVTSAVSYTIQKLEEQLDIVIYRREGRRSVLTPAGRLLLEEGRHLLTAGNDLVNRAKEVATGWEPRLRIAVEALQVYPEFFRIVAEFLAEHPSMEIDIRESVLNGGWDALIQGQVDLLVAGPGPIPVNQGLRAEPLGTDSLLEVIAECHPCSHLAGDPEALKLQQSELRRVVLHDTSVVDVARSAGLGNEGRRFYVQTIEQKVEAILAGIGIGFVPLHRAAQHLESGRLLTLSNEPLQTQHYLAWKISNRGKGLQELCRRLLQNK</sequence>
<dbReference type="EMBL" id="JACHHT010000002">
    <property type="protein sequence ID" value="MBB6521527.1"/>
    <property type="molecule type" value="Genomic_DNA"/>
</dbReference>
<dbReference type="RefSeq" id="WP_184679370.1">
    <property type="nucleotide sequence ID" value="NZ_JAAONY010000002.1"/>
</dbReference>
<reference evidence="6 7" key="1">
    <citation type="submission" date="2020-08" db="EMBL/GenBank/DDBJ databases">
        <title>Genomic Encyclopedia of Type Strains, Phase IV (KMG-IV): sequencing the most valuable type-strain genomes for metagenomic binning, comparative biology and taxonomic classification.</title>
        <authorList>
            <person name="Goeker M."/>
        </authorList>
    </citation>
    <scope>NUCLEOTIDE SEQUENCE [LARGE SCALE GENOMIC DNA]</scope>
    <source>
        <strain evidence="6 7">DSM 22368</strain>
    </source>
</reference>
<feature type="domain" description="HTH lysR-type" evidence="5">
    <location>
        <begin position="5"/>
        <end position="62"/>
    </location>
</feature>
<dbReference type="InParanoid" id="A0A7X0JSV5"/>
<keyword evidence="7" id="KW-1185">Reference proteome</keyword>
<gene>
    <name evidence="6" type="ORF">HNR48_001812</name>
</gene>
<dbReference type="InterPro" id="IPR036390">
    <property type="entry name" value="WH_DNA-bd_sf"/>
</dbReference>
<dbReference type="GO" id="GO:0003700">
    <property type="term" value="F:DNA-binding transcription factor activity"/>
    <property type="evidence" value="ECO:0007669"/>
    <property type="project" value="InterPro"/>
</dbReference>
<dbReference type="InterPro" id="IPR000847">
    <property type="entry name" value="LysR_HTH_N"/>
</dbReference>
<dbReference type="PANTHER" id="PTHR30126:SF22">
    <property type="entry name" value="HTH-TYPE TRANSCRIPTIONAL REGULATOR YHAJ-RELATED"/>
    <property type="match status" value="1"/>
</dbReference>
<dbReference type="SUPFAM" id="SSF46785">
    <property type="entry name" value="Winged helix' DNA-binding domain"/>
    <property type="match status" value="1"/>
</dbReference>
<dbReference type="Gene3D" id="1.10.10.10">
    <property type="entry name" value="Winged helix-like DNA-binding domain superfamily/Winged helix DNA-binding domain"/>
    <property type="match status" value="1"/>
</dbReference>
<dbReference type="PANTHER" id="PTHR30126">
    <property type="entry name" value="HTH-TYPE TRANSCRIPTIONAL REGULATOR"/>
    <property type="match status" value="1"/>
</dbReference>
<evidence type="ECO:0000256" key="1">
    <source>
        <dbReference type="ARBA" id="ARBA00009437"/>
    </source>
</evidence>
<comment type="similarity">
    <text evidence="1">Belongs to the LysR transcriptional regulatory family.</text>
</comment>